<feature type="domain" description="PPIase FKBP-type" evidence="6">
    <location>
        <begin position="1"/>
        <end position="82"/>
    </location>
</feature>
<dbReference type="EC" id="5.2.1.8" evidence="2 5"/>
<dbReference type="HOGENOM" id="CLU_013615_12_3_1"/>
<feature type="non-terminal residue" evidence="7">
    <location>
        <position position="87"/>
    </location>
</feature>
<dbReference type="EMBL" id="KN820957">
    <property type="protein sequence ID" value="KIJ05471.1"/>
    <property type="molecule type" value="Genomic_DNA"/>
</dbReference>
<protein>
    <recommendedName>
        <fullName evidence="2 5">peptidylprolyl isomerase</fullName>
        <ecNumber evidence="2 5">5.2.1.8</ecNumber>
    </recommendedName>
</protein>
<evidence type="ECO:0000313" key="7">
    <source>
        <dbReference type="EMBL" id="KIJ05471.1"/>
    </source>
</evidence>
<dbReference type="GO" id="GO:0003755">
    <property type="term" value="F:peptidyl-prolyl cis-trans isomerase activity"/>
    <property type="evidence" value="ECO:0007669"/>
    <property type="project" value="UniProtKB-KW"/>
</dbReference>
<dbReference type="OrthoDB" id="1902587at2759"/>
<dbReference type="AlphaFoldDB" id="A0A0C9TDZ5"/>
<comment type="catalytic activity">
    <reaction evidence="1 5">
        <text>[protein]-peptidylproline (omega=180) = [protein]-peptidylproline (omega=0)</text>
        <dbReference type="Rhea" id="RHEA:16237"/>
        <dbReference type="Rhea" id="RHEA-COMP:10747"/>
        <dbReference type="Rhea" id="RHEA-COMP:10748"/>
        <dbReference type="ChEBI" id="CHEBI:83833"/>
        <dbReference type="ChEBI" id="CHEBI:83834"/>
        <dbReference type="EC" id="5.2.1.8"/>
    </reaction>
</comment>
<dbReference type="PROSITE" id="PS50059">
    <property type="entry name" value="FKBP_PPIASE"/>
    <property type="match status" value="1"/>
</dbReference>
<evidence type="ECO:0000259" key="6">
    <source>
        <dbReference type="PROSITE" id="PS50059"/>
    </source>
</evidence>
<evidence type="ECO:0000256" key="4">
    <source>
        <dbReference type="ARBA" id="ARBA00023235"/>
    </source>
</evidence>
<reference evidence="8" key="2">
    <citation type="submission" date="2015-01" db="EMBL/GenBank/DDBJ databases">
        <title>Evolutionary Origins and Diversification of the Mycorrhizal Mutualists.</title>
        <authorList>
            <consortium name="DOE Joint Genome Institute"/>
            <consortium name="Mycorrhizal Genomics Consortium"/>
            <person name="Kohler A."/>
            <person name="Kuo A."/>
            <person name="Nagy L.G."/>
            <person name="Floudas D."/>
            <person name="Copeland A."/>
            <person name="Barry K.W."/>
            <person name="Cichocki N."/>
            <person name="Veneault-Fourrey C."/>
            <person name="LaButti K."/>
            <person name="Lindquist E.A."/>
            <person name="Lipzen A."/>
            <person name="Lundell T."/>
            <person name="Morin E."/>
            <person name="Murat C."/>
            <person name="Riley R."/>
            <person name="Ohm R."/>
            <person name="Sun H."/>
            <person name="Tunlid A."/>
            <person name="Henrissat B."/>
            <person name="Grigoriev I.V."/>
            <person name="Hibbett D.S."/>
            <person name="Martin F."/>
        </authorList>
    </citation>
    <scope>NUCLEOTIDE SEQUENCE [LARGE SCALE GENOMIC DNA]</scope>
    <source>
        <strain evidence="8">ATCC 200175</strain>
    </source>
</reference>
<gene>
    <name evidence="7" type="ORF">PAXINDRAFT_93437</name>
</gene>
<dbReference type="Pfam" id="PF00254">
    <property type="entry name" value="FKBP_C"/>
    <property type="match status" value="1"/>
</dbReference>
<dbReference type="PANTHER" id="PTHR45779:SF7">
    <property type="entry name" value="PEPTIDYLPROLYL ISOMERASE"/>
    <property type="match status" value="1"/>
</dbReference>
<dbReference type="SUPFAM" id="SSF54534">
    <property type="entry name" value="FKBP-like"/>
    <property type="match status" value="1"/>
</dbReference>
<keyword evidence="3 5" id="KW-0697">Rotamase</keyword>
<name>A0A0C9TDZ5_PAXIN</name>
<keyword evidence="8" id="KW-1185">Reference proteome</keyword>
<dbReference type="Proteomes" id="UP000053647">
    <property type="component" value="Unassembled WGS sequence"/>
</dbReference>
<dbReference type="FunFam" id="3.10.50.40:FF:000006">
    <property type="entry name" value="Peptidyl-prolyl cis-trans isomerase"/>
    <property type="match status" value="1"/>
</dbReference>
<dbReference type="PANTHER" id="PTHR45779">
    <property type="entry name" value="PEPTIDYLPROLYL ISOMERASE"/>
    <property type="match status" value="1"/>
</dbReference>
<dbReference type="Gene3D" id="3.10.50.40">
    <property type="match status" value="1"/>
</dbReference>
<dbReference type="InterPro" id="IPR044609">
    <property type="entry name" value="FKBP2/11"/>
</dbReference>
<keyword evidence="4 5" id="KW-0413">Isomerase</keyword>
<sequence length="87" mass="9073">TGTLFDGGKKFDSSLDRGQPFSFKLGVGQVIRGWDEGLLGACVGEKRTLTIPASLAYGTRGAGGAIPPNSALVFTTELLGSTKRDEL</sequence>
<dbReference type="GO" id="GO:0005783">
    <property type="term" value="C:endoplasmic reticulum"/>
    <property type="evidence" value="ECO:0007669"/>
    <property type="project" value="TreeGrafter"/>
</dbReference>
<proteinExistence type="predicted"/>
<accession>A0A0C9TDZ5</accession>
<organism evidence="7 8">
    <name type="scientific">Paxillus involutus ATCC 200175</name>
    <dbReference type="NCBI Taxonomy" id="664439"/>
    <lineage>
        <taxon>Eukaryota</taxon>
        <taxon>Fungi</taxon>
        <taxon>Dikarya</taxon>
        <taxon>Basidiomycota</taxon>
        <taxon>Agaricomycotina</taxon>
        <taxon>Agaricomycetes</taxon>
        <taxon>Agaricomycetidae</taxon>
        <taxon>Boletales</taxon>
        <taxon>Paxilineae</taxon>
        <taxon>Paxillaceae</taxon>
        <taxon>Paxillus</taxon>
    </lineage>
</organism>
<evidence type="ECO:0000313" key="8">
    <source>
        <dbReference type="Proteomes" id="UP000053647"/>
    </source>
</evidence>
<evidence type="ECO:0000256" key="3">
    <source>
        <dbReference type="ARBA" id="ARBA00023110"/>
    </source>
</evidence>
<reference evidence="7 8" key="1">
    <citation type="submission" date="2014-06" db="EMBL/GenBank/DDBJ databases">
        <authorList>
            <consortium name="DOE Joint Genome Institute"/>
            <person name="Kuo A."/>
            <person name="Kohler A."/>
            <person name="Nagy L.G."/>
            <person name="Floudas D."/>
            <person name="Copeland A."/>
            <person name="Barry K.W."/>
            <person name="Cichocki N."/>
            <person name="Veneault-Fourrey C."/>
            <person name="LaButti K."/>
            <person name="Lindquist E.A."/>
            <person name="Lipzen A."/>
            <person name="Lundell T."/>
            <person name="Morin E."/>
            <person name="Murat C."/>
            <person name="Sun H."/>
            <person name="Tunlid A."/>
            <person name="Henrissat B."/>
            <person name="Grigoriev I.V."/>
            <person name="Hibbett D.S."/>
            <person name="Martin F."/>
            <person name="Nordberg H.P."/>
            <person name="Cantor M.N."/>
            <person name="Hua S.X."/>
        </authorList>
    </citation>
    <scope>NUCLEOTIDE SEQUENCE [LARGE SCALE GENOMIC DNA]</scope>
    <source>
        <strain evidence="7 8">ATCC 200175</strain>
    </source>
</reference>
<evidence type="ECO:0000256" key="2">
    <source>
        <dbReference type="ARBA" id="ARBA00013194"/>
    </source>
</evidence>
<dbReference type="InterPro" id="IPR001179">
    <property type="entry name" value="PPIase_FKBP_dom"/>
</dbReference>
<dbReference type="InterPro" id="IPR046357">
    <property type="entry name" value="PPIase_dom_sf"/>
</dbReference>
<evidence type="ECO:0000256" key="1">
    <source>
        <dbReference type="ARBA" id="ARBA00000971"/>
    </source>
</evidence>
<evidence type="ECO:0000256" key="5">
    <source>
        <dbReference type="PROSITE-ProRule" id="PRU00277"/>
    </source>
</evidence>